<dbReference type="AlphaFoldDB" id="A0A0F3MKK3"/>
<evidence type="ECO:0000259" key="1">
    <source>
        <dbReference type="Pfam" id="PF13358"/>
    </source>
</evidence>
<dbReference type="Gene3D" id="3.30.420.10">
    <property type="entry name" value="Ribonuclease H-like superfamily/Ribonuclease H"/>
    <property type="match status" value="1"/>
</dbReference>
<reference evidence="2 3" key="1">
    <citation type="submission" date="2015-02" db="EMBL/GenBank/DDBJ databases">
        <title>Genome Sequencing of Rickettsiales.</title>
        <authorList>
            <person name="Daugherty S.C."/>
            <person name="Su Q."/>
            <person name="Abolude K."/>
            <person name="Beier-Sexton M."/>
            <person name="Carlyon J.A."/>
            <person name="Carter R."/>
            <person name="Day N.P."/>
            <person name="Dumler S.J."/>
            <person name="Dyachenko V."/>
            <person name="Godinez A."/>
            <person name="Kurtti T.J."/>
            <person name="Lichay M."/>
            <person name="Mullins K.E."/>
            <person name="Ott S."/>
            <person name="Pappas-Brown V."/>
            <person name="Paris D.H."/>
            <person name="Patel P."/>
            <person name="Richards A.L."/>
            <person name="Sadzewicz L."/>
            <person name="Sears K."/>
            <person name="Seidman D."/>
            <person name="Sengamalay N."/>
            <person name="Stenos J."/>
            <person name="Tallon L.J."/>
            <person name="Vincent G."/>
            <person name="Fraser C.M."/>
            <person name="Munderloh U."/>
            <person name="Dunning-Hotopp J.C."/>
        </authorList>
    </citation>
    <scope>NUCLEOTIDE SEQUENCE [LARGE SCALE GENOMIC DNA]</scope>
    <source>
        <strain evidence="2 3">Fuller</strain>
    </source>
</reference>
<keyword evidence="2" id="KW-0378">Hydrolase</keyword>
<name>A0A0F3MKK3_9RICK</name>
<dbReference type="GO" id="GO:0003676">
    <property type="term" value="F:nucleic acid binding"/>
    <property type="evidence" value="ECO:0007669"/>
    <property type="project" value="InterPro"/>
</dbReference>
<dbReference type="Pfam" id="PF13358">
    <property type="entry name" value="DDE_3"/>
    <property type="match status" value="1"/>
</dbReference>
<dbReference type="GO" id="GO:0004519">
    <property type="term" value="F:endonuclease activity"/>
    <property type="evidence" value="ECO:0007669"/>
    <property type="project" value="UniProtKB-KW"/>
</dbReference>
<dbReference type="PATRIC" id="fig|1359168.3.peg.239"/>
<comment type="caution">
    <text evidence="2">The sequence shown here is derived from an EMBL/GenBank/DDBJ whole genome shotgun (WGS) entry which is preliminary data.</text>
</comment>
<dbReference type="EMBL" id="LANP01000014">
    <property type="protein sequence ID" value="KJV56002.1"/>
    <property type="molecule type" value="Genomic_DNA"/>
</dbReference>
<proteinExistence type="predicted"/>
<dbReference type="Proteomes" id="UP000033616">
    <property type="component" value="Unassembled WGS sequence"/>
</dbReference>
<keyword evidence="2" id="KW-0540">Nuclease</keyword>
<sequence>MHNLGFVYKKSKLIPAKLNQAKQEELIEQYRELKSKLKPAEALYFMDSVHLQYQDRNRYGWILKGKNKTLPSNSGWKKLHLIGAIEINDLTVFKQNKPQINTDYVIEFLANLEKNNPDKTKIYLICDNASCHK</sequence>
<gene>
    <name evidence="2" type="ORF">OCHUTO_0635</name>
</gene>
<evidence type="ECO:0000313" key="3">
    <source>
        <dbReference type="Proteomes" id="UP000033616"/>
    </source>
</evidence>
<keyword evidence="2" id="KW-0255">Endonuclease</keyword>
<keyword evidence="3" id="KW-1185">Reference proteome</keyword>
<organism evidence="2 3">
    <name type="scientific">Orientia chuto str. Dubai</name>
    <dbReference type="NCBI Taxonomy" id="1359168"/>
    <lineage>
        <taxon>Bacteria</taxon>
        <taxon>Pseudomonadati</taxon>
        <taxon>Pseudomonadota</taxon>
        <taxon>Alphaproteobacteria</taxon>
        <taxon>Rickettsiales</taxon>
        <taxon>Rickettsiaceae</taxon>
        <taxon>Rickettsieae</taxon>
        <taxon>Orientia</taxon>
    </lineage>
</organism>
<dbReference type="InterPro" id="IPR036397">
    <property type="entry name" value="RNaseH_sf"/>
</dbReference>
<dbReference type="STRING" id="1359168.OCHUTO_0635"/>
<feature type="domain" description="Tc1-like transposase DDE" evidence="1">
    <location>
        <begin position="43"/>
        <end position="133"/>
    </location>
</feature>
<protein>
    <submittedName>
        <fullName evidence="2">DDE superendonuclease family protein</fullName>
    </submittedName>
</protein>
<evidence type="ECO:0000313" key="2">
    <source>
        <dbReference type="EMBL" id="KJV56002.1"/>
    </source>
</evidence>
<dbReference type="InterPro" id="IPR038717">
    <property type="entry name" value="Tc1-like_DDE_dom"/>
</dbReference>
<accession>A0A0F3MKK3</accession>